<name>A0A2M8ETC9_9BACT</name>
<feature type="domain" description="ATP-cone" evidence="5">
    <location>
        <begin position="23"/>
        <end position="105"/>
    </location>
</feature>
<keyword evidence="1 3" id="KW-0547">Nucleotide-binding</keyword>
<evidence type="ECO:0000256" key="2">
    <source>
        <dbReference type="ARBA" id="ARBA00022840"/>
    </source>
</evidence>
<comment type="caution">
    <text evidence="6">The sequence shown here is derived from an EMBL/GenBank/DDBJ whole genome shotgun (WGS) entry which is preliminary data.</text>
</comment>
<keyword evidence="2 3" id="KW-0067">ATP-binding</keyword>
<dbReference type="PROSITE" id="PS51161">
    <property type="entry name" value="ATP_CONE"/>
    <property type="match status" value="1"/>
</dbReference>
<reference evidence="7" key="1">
    <citation type="submission" date="2017-09" db="EMBL/GenBank/DDBJ databases">
        <title>Depth-based differentiation of microbial function through sediment-hosted aquifers and enrichment of novel symbionts in the deep terrestrial subsurface.</title>
        <authorList>
            <person name="Probst A.J."/>
            <person name="Ladd B."/>
            <person name="Jarett J.K."/>
            <person name="Geller-Mcgrath D.E."/>
            <person name="Sieber C.M.K."/>
            <person name="Emerson J.B."/>
            <person name="Anantharaman K."/>
            <person name="Thomas B.C."/>
            <person name="Malmstrom R."/>
            <person name="Stieglmeier M."/>
            <person name="Klingl A."/>
            <person name="Woyke T."/>
            <person name="Ryan C.M."/>
            <person name="Banfield J.F."/>
        </authorList>
    </citation>
    <scope>NUCLEOTIDE SEQUENCE [LARGE SCALE GENOMIC DNA]</scope>
</reference>
<evidence type="ECO:0000256" key="3">
    <source>
        <dbReference type="PROSITE-ProRule" id="PRU00492"/>
    </source>
</evidence>
<dbReference type="Pfam" id="PF03477">
    <property type="entry name" value="ATP-cone"/>
    <property type="match status" value="1"/>
</dbReference>
<accession>A0A2M8ETC9</accession>
<feature type="region of interest" description="Disordered" evidence="4">
    <location>
        <begin position="1"/>
        <end position="22"/>
    </location>
</feature>
<evidence type="ECO:0000259" key="5">
    <source>
        <dbReference type="PROSITE" id="PS51161"/>
    </source>
</evidence>
<protein>
    <recommendedName>
        <fullName evidence="5">ATP-cone domain-containing protein</fullName>
    </recommendedName>
</protein>
<dbReference type="Proteomes" id="UP000229816">
    <property type="component" value="Unassembled WGS sequence"/>
</dbReference>
<gene>
    <name evidence="6" type="ORF">CO054_00455</name>
</gene>
<evidence type="ECO:0000313" key="7">
    <source>
        <dbReference type="Proteomes" id="UP000229816"/>
    </source>
</evidence>
<dbReference type="EMBL" id="PFSF01000012">
    <property type="protein sequence ID" value="PJC28368.1"/>
    <property type="molecule type" value="Genomic_DNA"/>
</dbReference>
<organism evidence="6 7">
    <name type="scientific">Candidatus Shapirobacteria bacterium CG_4_9_14_0_2_um_filter_39_11</name>
    <dbReference type="NCBI Taxonomy" id="1974478"/>
    <lineage>
        <taxon>Bacteria</taxon>
        <taxon>Candidatus Shapironibacteriota</taxon>
    </lineage>
</organism>
<evidence type="ECO:0000313" key="6">
    <source>
        <dbReference type="EMBL" id="PJC28368.1"/>
    </source>
</evidence>
<dbReference type="InterPro" id="IPR005144">
    <property type="entry name" value="ATP-cone_dom"/>
</dbReference>
<evidence type="ECO:0000256" key="4">
    <source>
        <dbReference type="SAM" id="MobiDB-lite"/>
    </source>
</evidence>
<proteinExistence type="predicted"/>
<dbReference type="AlphaFoldDB" id="A0A2M8ETC9"/>
<evidence type="ECO:0000256" key="1">
    <source>
        <dbReference type="ARBA" id="ARBA00022741"/>
    </source>
</evidence>
<dbReference type="GO" id="GO:0005524">
    <property type="term" value="F:ATP binding"/>
    <property type="evidence" value="ECO:0007669"/>
    <property type="project" value="UniProtKB-UniRule"/>
</dbReference>
<sequence length="105" mass="11376">MVKDPPSRKATEGKEGGEKMADLQVQKKDGRLEAFDRSKILNGLIKSGASATEAESVTSQVENWASTAAVNNVIKTADIRTKVLELLRSVNPTVTASFEAYRKPV</sequence>